<organism evidence="2 3">
    <name type="scientific">Methylobacterium cerastii</name>
    <dbReference type="NCBI Taxonomy" id="932741"/>
    <lineage>
        <taxon>Bacteria</taxon>
        <taxon>Pseudomonadati</taxon>
        <taxon>Pseudomonadota</taxon>
        <taxon>Alphaproteobacteria</taxon>
        <taxon>Hyphomicrobiales</taxon>
        <taxon>Methylobacteriaceae</taxon>
        <taxon>Methylobacterium</taxon>
    </lineage>
</organism>
<feature type="compositionally biased region" description="Basic and acidic residues" evidence="1">
    <location>
        <begin position="91"/>
        <end position="101"/>
    </location>
</feature>
<protein>
    <submittedName>
        <fullName evidence="2">Uncharacterized protein</fullName>
    </submittedName>
</protein>
<gene>
    <name evidence="2" type="ORF">AFCDBAGC_5182</name>
</gene>
<comment type="caution">
    <text evidence="2">The sequence shown here is derived from an EMBL/GenBank/DDBJ whole genome shotgun (WGS) entry which is preliminary data.</text>
</comment>
<evidence type="ECO:0000313" key="2">
    <source>
        <dbReference type="EMBL" id="GJD47289.1"/>
    </source>
</evidence>
<proteinExistence type="predicted"/>
<dbReference type="Proteomes" id="UP001055117">
    <property type="component" value="Unassembled WGS sequence"/>
</dbReference>
<accession>A0ABQ4QQI6</accession>
<keyword evidence="3" id="KW-1185">Reference proteome</keyword>
<reference evidence="2 3" key="1">
    <citation type="journal article" date="2021" name="Front. Microbiol.">
        <title>Comprehensive Comparative Genomics and Phenotyping of Methylobacterium Species.</title>
        <authorList>
            <person name="Alessa O."/>
            <person name="Ogura Y."/>
            <person name="Fujitani Y."/>
            <person name="Takami H."/>
            <person name="Hayashi T."/>
            <person name="Sahin N."/>
            <person name="Tani A."/>
        </authorList>
    </citation>
    <scope>NUCLEOTIDE SEQUENCE [LARGE SCALE GENOMIC DNA]</scope>
    <source>
        <strain evidence="2 3">DSM 23679</strain>
    </source>
</reference>
<evidence type="ECO:0000256" key="1">
    <source>
        <dbReference type="SAM" id="MobiDB-lite"/>
    </source>
</evidence>
<evidence type="ECO:0000313" key="3">
    <source>
        <dbReference type="Proteomes" id="UP001055117"/>
    </source>
</evidence>
<name>A0ABQ4QQI6_9HYPH</name>
<dbReference type="EMBL" id="BPQG01000143">
    <property type="protein sequence ID" value="GJD47289.1"/>
    <property type="molecule type" value="Genomic_DNA"/>
</dbReference>
<feature type="region of interest" description="Disordered" evidence="1">
    <location>
        <begin position="82"/>
        <end position="101"/>
    </location>
</feature>
<dbReference type="RefSeq" id="WP_238273405.1">
    <property type="nucleotide sequence ID" value="NZ_BPQG01000143.1"/>
</dbReference>
<sequence>MTSIEGIAATMRSIVTPGMKPKEIRSAIREKHPEASKKDIVRAAFYALTEAPVAGTEALADLHHFALTERGADEGADVILKASKRKRKKRSADALERPAKH</sequence>